<dbReference type="GO" id="GO:0030170">
    <property type="term" value="F:pyridoxal phosphate binding"/>
    <property type="evidence" value="ECO:0007669"/>
    <property type="project" value="InterPro"/>
</dbReference>
<sequence length="467" mass="49516">MGGDSMKNWKPDVSGGSAPMYERLVAALQDDVRNGRLAPGDRLPPQRDLAHRLSLSVGTVSRAYVEAERRGFVSSHVGRGTFVTDRAQPQSAPPGEGVRDLAHNIPPFGPAERLIGDGLMRVRQRADLAKTVTYAPPEGLSVIREAGGSWLKRRHGIERATEGRLIQCNGSQHGLALAFAAQARPGDTILCEAATYPGIRTLADHAGYRLRGVAMDARGIDPEAIARNARETGAKVLVLIPTLQNPTTITLDAARRAEIVKVARACELTIVEDDAYRVYADAGTPASFADLAPERTILIASVSKSVAPGLRLGFLLPPDDEDIRNRLLLGVRAFGYSPPSLGGLVFTQWEQDGTADRIADDVIAETAARTELATQILGGAMATPGAGRSLHIWMPMPMLDAERLSARALRASIALTPPDGPVADPAAPSGVRLCLGSIRTRSALEQALHEIAAMIGPAGHSSAPGLV</sequence>
<evidence type="ECO:0000256" key="2">
    <source>
        <dbReference type="ARBA" id="ARBA00022898"/>
    </source>
</evidence>
<keyword evidence="2" id="KW-0663">Pyridoxal phosphate</keyword>
<evidence type="ECO:0000256" key="1">
    <source>
        <dbReference type="ARBA" id="ARBA00005384"/>
    </source>
</evidence>
<dbReference type="InterPro" id="IPR036388">
    <property type="entry name" value="WH-like_DNA-bd_sf"/>
</dbReference>
<gene>
    <name evidence="7" type="ORF">DCG58_10930</name>
</gene>
<keyword evidence="5" id="KW-0804">Transcription</keyword>
<comment type="similarity">
    <text evidence="1">In the C-terminal section; belongs to the class-I pyridoxal-phosphate-dependent aminotransferase family.</text>
</comment>
<dbReference type="Pfam" id="PF00155">
    <property type="entry name" value="Aminotran_1_2"/>
    <property type="match status" value="1"/>
</dbReference>
<organism evidence="7 8">
    <name type="scientific">Hyphomonas adhaerens</name>
    <dbReference type="NCBI Taxonomy" id="81029"/>
    <lineage>
        <taxon>Bacteria</taxon>
        <taxon>Pseudomonadati</taxon>
        <taxon>Pseudomonadota</taxon>
        <taxon>Alphaproteobacteria</taxon>
        <taxon>Hyphomonadales</taxon>
        <taxon>Hyphomonadaceae</taxon>
        <taxon>Hyphomonas</taxon>
    </lineage>
</organism>
<accession>A0A3B9GZN3</accession>
<dbReference type="PROSITE" id="PS50949">
    <property type="entry name" value="HTH_GNTR"/>
    <property type="match status" value="1"/>
</dbReference>
<dbReference type="PANTHER" id="PTHR46577">
    <property type="entry name" value="HTH-TYPE TRANSCRIPTIONAL REGULATORY PROTEIN GABR"/>
    <property type="match status" value="1"/>
</dbReference>
<dbReference type="EMBL" id="DMAN01000245">
    <property type="protein sequence ID" value="HAE27666.1"/>
    <property type="molecule type" value="Genomic_DNA"/>
</dbReference>
<dbReference type="InterPro" id="IPR051446">
    <property type="entry name" value="HTH_trans_reg/aminotransferase"/>
</dbReference>
<dbReference type="InterPro" id="IPR000524">
    <property type="entry name" value="Tscrpt_reg_HTH_GntR"/>
</dbReference>
<dbReference type="Gene3D" id="3.40.640.10">
    <property type="entry name" value="Type I PLP-dependent aspartate aminotransferase-like (Major domain)"/>
    <property type="match status" value="1"/>
</dbReference>
<dbReference type="CDD" id="cd00609">
    <property type="entry name" value="AAT_like"/>
    <property type="match status" value="1"/>
</dbReference>
<comment type="caution">
    <text evidence="7">The sequence shown here is derived from an EMBL/GenBank/DDBJ whole genome shotgun (WGS) entry which is preliminary data.</text>
</comment>
<dbReference type="GO" id="GO:0003700">
    <property type="term" value="F:DNA-binding transcription factor activity"/>
    <property type="evidence" value="ECO:0007669"/>
    <property type="project" value="InterPro"/>
</dbReference>
<dbReference type="SUPFAM" id="SSF46785">
    <property type="entry name" value="Winged helix' DNA-binding domain"/>
    <property type="match status" value="1"/>
</dbReference>
<dbReference type="Proteomes" id="UP000259610">
    <property type="component" value="Unassembled WGS sequence"/>
</dbReference>
<dbReference type="Gene3D" id="3.90.1150.10">
    <property type="entry name" value="Aspartate Aminotransferase, domain 1"/>
    <property type="match status" value="1"/>
</dbReference>
<dbReference type="InterPro" id="IPR015422">
    <property type="entry name" value="PyrdxlP-dep_Trfase_small"/>
</dbReference>
<keyword evidence="4" id="KW-0238">DNA-binding</keyword>
<dbReference type="SMART" id="SM00345">
    <property type="entry name" value="HTH_GNTR"/>
    <property type="match status" value="1"/>
</dbReference>
<evidence type="ECO:0000313" key="7">
    <source>
        <dbReference type="EMBL" id="HAE27666.1"/>
    </source>
</evidence>
<dbReference type="PANTHER" id="PTHR46577:SF1">
    <property type="entry name" value="HTH-TYPE TRANSCRIPTIONAL REGULATORY PROTEIN GABR"/>
    <property type="match status" value="1"/>
</dbReference>
<evidence type="ECO:0000259" key="6">
    <source>
        <dbReference type="PROSITE" id="PS50949"/>
    </source>
</evidence>
<dbReference type="InterPro" id="IPR015424">
    <property type="entry name" value="PyrdxlP-dep_Trfase"/>
</dbReference>
<dbReference type="Pfam" id="PF00392">
    <property type="entry name" value="GntR"/>
    <property type="match status" value="1"/>
</dbReference>
<dbReference type="CDD" id="cd07377">
    <property type="entry name" value="WHTH_GntR"/>
    <property type="match status" value="1"/>
</dbReference>
<evidence type="ECO:0000256" key="5">
    <source>
        <dbReference type="ARBA" id="ARBA00023163"/>
    </source>
</evidence>
<dbReference type="SUPFAM" id="SSF53383">
    <property type="entry name" value="PLP-dependent transferases"/>
    <property type="match status" value="1"/>
</dbReference>
<feature type="domain" description="HTH gntR-type" evidence="6">
    <location>
        <begin position="18"/>
        <end position="86"/>
    </location>
</feature>
<dbReference type="InterPro" id="IPR015421">
    <property type="entry name" value="PyrdxlP-dep_Trfase_major"/>
</dbReference>
<name>A0A3B9GZN3_9PROT</name>
<evidence type="ECO:0000256" key="3">
    <source>
        <dbReference type="ARBA" id="ARBA00023015"/>
    </source>
</evidence>
<dbReference type="GO" id="GO:0003677">
    <property type="term" value="F:DNA binding"/>
    <property type="evidence" value="ECO:0007669"/>
    <property type="project" value="UniProtKB-KW"/>
</dbReference>
<reference evidence="7 8" key="1">
    <citation type="journal article" date="2018" name="Nat. Biotechnol.">
        <title>A standardized bacterial taxonomy based on genome phylogeny substantially revises the tree of life.</title>
        <authorList>
            <person name="Parks D.H."/>
            <person name="Chuvochina M."/>
            <person name="Waite D.W."/>
            <person name="Rinke C."/>
            <person name="Skarshewski A."/>
            <person name="Chaumeil P.A."/>
            <person name="Hugenholtz P."/>
        </authorList>
    </citation>
    <scope>NUCLEOTIDE SEQUENCE [LARGE SCALE GENOMIC DNA]</scope>
    <source>
        <strain evidence="7">UBA8733</strain>
    </source>
</reference>
<keyword evidence="3" id="KW-0805">Transcription regulation</keyword>
<dbReference type="InterPro" id="IPR004839">
    <property type="entry name" value="Aminotransferase_I/II_large"/>
</dbReference>
<evidence type="ECO:0000256" key="4">
    <source>
        <dbReference type="ARBA" id="ARBA00023125"/>
    </source>
</evidence>
<protein>
    <submittedName>
        <fullName evidence="7">GntR family transcriptional regulator</fullName>
    </submittedName>
</protein>
<evidence type="ECO:0000313" key="8">
    <source>
        <dbReference type="Proteomes" id="UP000259610"/>
    </source>
</evidence>
<dbReference type="AlphaFoldDB" id="A0A3B9GZN3"/>
<proteinExistence type="inferred from homology"/>
<dbReference type="Gene3D" id="1.10.10.10">
    <property type="entry name" value="Winged helix-like DNA-binding domain superfamily/Winged helix DNA-binding domain"/>
    <property type="match status" value="1"/>
</dbReference>
<dbReference type="InterPro" id="IPR036390">
    <property type="entry name" value="WH_DNA-bd_sf"/>
</dbReference>